<evidence type="ECO:0000256" key="2">
    <source>
        <dbReference type="SAM" id="MobiDB-lite"/>
    </source>
</evidence>
<evidence type="ECO:0000313" key="5">
    <source>
        <dbReference type="Proteomes" id="UP000285376"/>
    </source>
</evidence>
<dbReference type="Pfam" id="PF01425">
    <property type="entry name" value="Amidase"/>
    <property type="match status" value="1"/>
</dbReference>
<evidence type="ECO:0000256" key="1">
    <source>
        <dbReference type="ARBA" id="ARBA00009199"/>
    </source>
</evidence>
<evidence type="ECO:0000259" key="3">
    <source>
        <dbReference type="Pfam" id="PF01425"/>
    </source>
</evidence>
<dbReference type="PANTHER" id="PTHR11895">
    <property type="entry name" value="TRANSAMIDASE"/>
    <property type="match status" value="1"/>
</dbReference>
<accession>A0A417Z4N4</accession>
<comment type="similarity">
    <text evidence="1">Belongs to the amidase family.</text>
</comment>
<keyword evidence="4" id="KW-0378">Hydrolase</keyword>
<protein>
    <submittedName>
        <fullName evidence="4">Amidase</fullName>
        <ecNumber evidence="4">3.5.1.4</ecNumber>
    </submittedName>
</protein>
<dbReference type="PROSITE" id="PS00571">
    <property type="entry name" value="AMIDASES"/>
    <property type="match status" value="1"/>
</dbReference>
<name>A0A417Z4N4_9MICO</name>
<evidence type="ECO:0000313" key="4">
    <source>
        <dbReference type="EMBL" id="RHW45249.1"/>
    </source>
</evidence>
<dbReference type="SUPFAM" id="SSF75304">
    <property type="entry name" value="Amidase signature (AS) enzymes"/>
    <property type="match status" value="1"/>
</dbReference>
<dbReference type="InterPro" id="IPR023631">
    <property type="entry name" value="Amidase_dom"/>
</dbReference>
<sequence length="492" mass="51811">MTTQADTSKTTAKRVHAFGDDALGTHDATGLAAAIAAGEVSASEAVEAALARVEKVDGVLNALEFLDAKRARQRAGRIDSGLSGGVHDKHGAGLRGVPSAFKDNIVVAGVPMTQGSQAMPRVSNRRSGKIATQMLATGLVPIGTTTMPPFGWTATTERPGDDVTRNPWDTSRSSGGSSGGAAALVASGALPIAHGNDGGGSIRIPAAACGLVGLKPTRRRLVLGESAASMPVKIVADSVLTRTVRDTVTFFEEAERVRRNRKLPAIGVSANPELERPLRVGVMVDSPFAPPSDADTRAAVEGAAKLLGELGHHVEEWEPNIPASFQEDFLDYWAFLAYNTAAGGKRLFHKDFDASKLDPFTLGLARRGKRRLAHAPVFLSRLQASSKVYDRQMAKGPDVVLSPVLGHITPEIGHLAGDLDFETHMERVLKYCCFTPLHNATGAPAISLPLGATADGLPVGVMVSGRGGGENTLLRLALQVEKAQPFRRLDTV</sequence>
<dbReference type="InterPro" id="IPR000120">
    <property type="entry name" value="Amidase"/>
</dbReference>
<feature type="domain" description="Amidase" evidence="3">
    <location>
        <begin position="44"/>
        <end position="474"/>
    </location>
</feature>
<dbReference type="InterPro" id="IPR020556">
    <property type="entry name" value="Amidase_CS"/>
</dbReference>
<proteinExistence type="inferred from homology"/>
<feature type="region of interest" description="Disordered" evidence="2">
    <location>
        <begin position="147"/>
        <end position="180"/>
    </location>
</feature>
<dbReference type="PANTHER" id="PTHR11895:SF7">
    <property type="entry name" value="GLUTAMYL-TRNA(GLN) AMIDOTRANSFERASE SUBUNIT A, MITOCHONDRIAL"/>
    <property type="match status" value="1"/>
</dbReference>
<dbReference type="Gene3D" id="3.90.1300.10">
    <property type="entry name" value="Amidase signature (AS) domain"/>
    <property type="match status" value="1"/>
</dbReference>
<organism evidence="4 5">
    <name type="scientific">Dermacoccus abyssi</name>
    <dbReference type="NCBI Taxonomy" id="322596"/>
    <lineage>
        <taxon>Bacteria</taxon>
        <taxon>Bacillati</taxon>
        <taxon>Actinomycetota</taxon>
        <taxon>Actinomycetes</taxon>
        <taxon>Micrococcales</taxon>
        <taxon>Dermacoccaceae</taxon>
        <taxon>Dermacoccus</taxon>
    </lineage>
</organism>
<dbReference type="EC" id="3.5.1.4" evidence="4"/>
<dbReference type="RefSeq" id="WP_118913864.1">
    <property type="nucleotide sequence ID" value="NZ_CBCRVH010000011.1"/>
</dbReference>
<dbReference type="NCBIfam" id="NF005899">
    <property type="entry name" value="PRK07869.1"/>
    <property type="match status" value="1"/>
</dbReference>
<dbReference type="AlphaFoldDB" id="A0A417Z4N4"/>
<gene>
    <name evidence="4" type="ORF">D1832_10420</name>
</gene>
<dbReference type="Proteomes" id="UP000285376">
    <property type="component" value="Unassembled WGS sequence"/>
</dbReference>
<reference evidence="4 5" key="1">
    <citation type="submission" date="2018-08" db="EMBL/GenBank/DDBJ databases">
        <title>Whole genome sequence analysis of Dermacoccus abyssi bacteria isolated from Deep Mariana trench Micromonospora spp reveals genes involved in the environmental adaptation and production of secondary metabolites.</title>
        <authorList>
            <person name="Abdel-Mageed W.M."/>
            <person name="Lehri B."/>
            <person name="Nouioui I."/>
            <person name="Goodfellow I."/>
            <person name="Jaspars M."/>
            <person name="Karlyshev A."/>
        </authorList>
    </citation>
    <scope>NUCLEOTIDE SEQUENCE [LARGE SCALE GENOMIC DNA]</scope>
    <source>
        <strain evidence="4 5">MT1.1</strain>
    </source>
</reference>
<dbReference type="InterPro" id="IPR036928">
    <property type="entry name" value="AS_sf"/>
</dbReference>
<dbReference type="GO" id="GO:0004040">
    <property type="term" value="F:amidase activity"/>
    <property type="evidence" value="ECO:0007669"/>
    <property type="project" value="UniProtKB-EC"/>
</dbReference>
<dbReference type="EMBL" id="QWLM01000011">
    <property type="protein sequence ID" value="RHW45249.1"/>
    <property type="molecule type" value="Genomic_DNA"/>
</dbReference>
<comment type="caution">
    <text evidence="4">The sequence shown here is derived from an EMBL/GenBank/DDBJ whole genome shotgun (WGS) entry which is preliminary data.</text>
</comment>